<comment type="subcellular location">
    <subcellularLocation>
        <location evidence="1">Nucleus</location>
        <location evidence="1">Nucleolus</location>
    </subcellularLocation>
</comment>
<dbReference type="CDD" id="cd23338">
    <property type="entry name" value="beta-trefoil_FSCN_FRG1"/>
    <property type="match status" value="1"/>
</dbReference>
<protein>
    <submittedName>
        <fullName evidence="5">CG6480</fullName>
    </submittedName>
</protein>
<feature type="compositionally biased region" description="Basic and acidic residues" evidence="4">
    <location>
        <begin position="30"/>
        <end position="39"/>
    </location>
</feature>
<dbReference type="SUPFAM" id="SSF50405">
    <property type="entry name" value="Actin-crosslinking proteins"/>
    <property type="match status" value="1"/>
</dbReference>
<dbReference type="InterPro" id="IPR010414">
    <property type="entry name" value="FRG1"/>
</dbReference>
<dbReference type="AlphaFoldDB" id="A0A0M4EH27"/>
<name>A0A0M4EH27_DROBS</name>
<evidence type="ECO:0000256" key="1">
    <source>
        <dbReference type="ARBA" id="ARBA00004604"/>
    </source>
</evidence>
<feature type="region of interest" description="Disordered" evidence="4">
    <location>
        <begin position="15"/>
        <end position="45"/>
    </location>
</feature>
<dbReference type="PANTHER" id="PTHR12928">
    <property type="entry name" value="FRG1 PROTEIN"/>
    <property type="match status" value="1"/>
</dbReference>
<dbReference type="GO" id="GO:0005730">
    <property type="term" value="C:nucleolus"/>
    <property type="evidence" value="ECO:0007669"/>
    <property type="project" value="UniProtKB-SubCell"/>
</dbReference>
<dbReference type="OMA" id="IEQWEPI"/>
<organism evidence="5 6">
    <name type="scientific">Drosophila busckii</name>
    <name type="common">Fruit fly</name>
    <dbReference type="NCBI Taxonomy" id="30019"/>
    <lineage>
        <taxon>Eukaryota</taxon>
        <taxon>Metazoa</taxon>
        <taxon>Ecdysozoa</taxon>
        <taxon>Arthropoda</taxon>
        <taxon>Hexapoda</taxon>
        <taxon>Insecta</taxon>
        <taxon>Pterygota</taxon>
        <taxon>Neoptera</taxon>
        <taxon>Endopterygota</taxon>
        <taxon>Diptera</taxon>
        <taxon>Brachycera</taxon>
        <taxon>Muscomorpha</taxon>
        <taxon>Ephydroidea</taxon>
        <taxon>Drosophilidae</taxon>
        <taxon>Drosophila</taxon>
    </lineage>
</organism>
<sequence>MSDYDNVRIKKLVLKGEKHKKNKKRKKEKEHKDVEDGAAKKSKTTVDEDAVQHGGWWKATTAANIVGTVAIEFGERCYLKALDNGLFTLGAPHNQGDGPDPEEIFTAFPINERKVSFKSGYGKYLKIEKDGMVTGRSEAVGSMEQWEPVFEVKLQPTYLYCKYSTIRFGKQDKRMALLSETGHFMSIDPEDDACVALRKKVGQHEICLVRTNAIQDVVIDDQPKEEKGDLGEVERNYVKKFQKFQDKKMRISQNTVKELEEAKAKGLLHETLLDRRSKMKADRYCK</sequence>
<comment type="similarity">
    <text evidence="2">Belongs to the FRG1 family.</text>
</comment>
<gene>
    <name evidence="5" type="ORF">Dbus_chr3Lg993</name>
</gene>
<keyword evidence="6" id="KW-1185">Reference proteome</keyword>
<dbReference type="OrthoDB" id="5539371at2759"/>
<accession>A0A0M4EH27</accession>
<dbReference type="GO" id="GO:0071013">
    <property type="term" value="C:catalytic step 2 spliceosome"/>
    <property type="evidence" value="ECO:0007669"/>
    <property type="project" value="TreeGrafter"/>
</dbReference>
<dbReference type="InterPro" id="IPR008999">
    <property type="entry name" value="Actin-crosslinking"/>
</dbReference>
<evidence type="ECO:0000313" key="5">
    <source>
        <dbReference type="EMBL" id="ALC43827.1"/>
    </source>
</evidence>
<reference evidence="5 6" key="1">
    <citation type="submission" date="2015-08" db="EMBL/GenBank/DDBJ databases">
        <title>Ancestral chromatin configuration constrains chromatin evolution on differentiating sex chromosomes in Drosophila.</title>
        <authorList>
            <person name="Zhou Q."/>
            <person name="Bachtrog D."/>
        </authorList>
    </citation>
    <scope>NUCLEOTIDE SEQUENCE [LARGE SCALE GENOMIC DNA]</scope>
    <source>
        <tissue evidence="5">Whole larvae</tissue>
    </source>
</reference>
<dbReference type="Gene3D" id="2.80.10.50">
    <property type="match status" value="1"/>
</dbReference>
<dbReference type="GO" id="GO:0051015">
    <property type="term" value="F:actin filament binding"/>
    <property type="evidence" value="ECO:0007669"/>
    <property type="project" value="TreeGrafter"/>
</dbReference>
<feature type="compositionally biased region" description="Basic residues" evidence="4">
    <location>
        <begin position="15"/>
        <end position="29"/>
    </location>
</feature>
<dbReference type="Pfam" id="PF06229">
    <property type="entry name" value="FRG1"/>
    <property type="match status" value="1"/>
</dbReference>
<dbReference type="STRING" id="30019.A0A0M4EH27"/>
<dbReference type="Proteomes" id="UP000494163">
    <property type="component" value="Chromosome 3L"/>
</dbReference>
<dbReference type="SMR" id="A0A0M4EH27"/>
<proteinExistence type="inferred from homology"/>
<dbReference type="EMBL" id="CP012525">
    <property type="protein sequence ID" value="ALC43827.1"/>
    <property type="molecule type" value="Genomic_DNA"/>
</dbReference>
<keyword evidence="3" id="KW-0539">Nucleus</keyword>
<evidence type="ECO:0000256" key="4">
    <source>
        <dbReference type="SAM" id="MobiDB-lite"/>
    </source>
</evidence>
<evidence type="ECO:0000313" key="6">
    <source>
        <dbReference type="Proteomes" id="UP000494163"/>
    </source>
</evidence>
<evidence type="ECO:0000256" key="3">
    <source>
        <dbReference type="ARBA" id="ARBA00023242"/>
    </source>
</evidence>
<evidence type="ECO:0000256" key="2">
    <source>
        <dbReference type="ARBA" id="ARBA00010878"/>
    </source>
</evidence>
<dbReference type="PANTHER" id="PTHR12928:SF0">
    <property type="entry name" value="FSHD REGION GENE 1"/>
    <property type="match status" value="1"/>
</dbReference>
<dbReference type="GO" id="GO:0055120">
    <property type="term" value="C:striated muscle dense body"/>
    <property type="evidence" value="ECO:0007669"/>
    <property type="project" value="TreeGrafter"/>
</dbReference>